<protein>
    <recommendedName>
        <fullName evidence="3">AbrB/MazE/SpoVT family DNA-binding domain-containing protein</fullName>
    </recommendedName>
</protein>
<comment type="caution">
    <text evidence="1">The sequence shown here is derived from an EMBL/GenBank/DDBJ whole genome shotgun (WGS) entry which is preliminary data.</text>
</comment>
<proteinExistence type="predicted"/>
<dbReference type="SUPFAM" id="SSF89447">
    <property type="entry name" value="AbrB/MazE/MraZ-like"/>
    <property type="match status" value="1"/>
</dbReference>
<sequence length="85" mass="9628">MKHPVFKTETKKWDNAIGLVVPRTLSHSLHLEAGTQVVLQVVGDRLLVRVMGAAAITLDSILENWPEHDRDEETSWDTPQGNELW</sequence>
<keyword evidence="2" id="KW-1185">Reference proteome</keyword>
<name>A0ABQ2DF92_9DEIO</name>
<dbReference type="PANTHER" id="PTHR40516">
    <property type="entry name" value="ANTITOXIN CHPS-RELATED"/>
    <property type="match status" value="1"/>
</dbReference>
<dbReference type="InterPro" id="IPR039052">
    <property type="entry name" value="Antitox_PemI-like"/>
</dbReference>
<gene>
    <name evidence="1" type="ORF">GCM10008938_46790</name>
</gene>
<dbReference type="Gene3D" id="2.10.260.10">
    <property type="match status" value="1"/>
</dbReference>
<accession>A0ABQ2DF92</accession>
<dbReference type="InterPro" id="IPR037914">
    <property type="entry name" value="SpoVT-AbrB_sf"/>
</dbReference>
<evidence type="ECO:0000313" key="1">
    <source>
        <dbReference type="EMBL" id="GGJ55287.1"/>
    </source>
</evidence>
<dbReference type="RefSeq" id="WP_189007881.1">
    <property type="nucleotide sequence ID" value="NZ_BMOD01000032.1"/>
</dbReference>
<evidence type="ECO:0000313" key="2">
    <source>
        <dbReference type="Proteomes" id="UP000632222"/>
    </source>
</evidence>
<organism evidence="1 2">
    <name type="scientific">Deinococcus roseus</name>
    <dbReference type="NCBI Taxonomy" id="392414"/>
    <lineage>
        <taxon>Bacteria</taxon>
        <taxon>Thermotogati</taxon>
        <taxon>Deinococcota</taxon>
        <taxon>Deinococci</taxon>
        <taxon>Deinococcales</taxon>
        <taxon>Deinococcaceae</taxon>
        <taxon>Deinococcus</taxon>
    </lineage>
</organism>
<dbReference type="EMBL" id="BMOD01000032">
    <property type="protein sequence ID" value="GGJ55287.1"/>
    <property type="molecule type" value="Genomic_DNA"/>
</dbReference>
<evidence type="ECO:0008006" key="3">
    <source>
        <dbReference type="Google" id="ProtNLM"/>
    </source>
</evidence>
<reference evidence="2" key="1">
    <citation type="journal article" date="2019" name="Int. J. Syst. Evol. Microbiol.">
        <title>The Global Catalogue of Microorganisms (GCM) 10K type strain sequencing project: providing services to taxonomists for standard genome sequencing and annotation.</title>
        <authorList>
            <consortium name="The Broad Institute Genomics Platform"/>
            <consortium name="The Broad Institute Genome Sequencing Center for Infectious Disease"/>
            <person name="Wu L."/>
            <person name="Ma J."/>
        </authorList>
    </citation>
    <scope>NUCLEOTIDE SEQUENCE [LARGE SCALE GENOMIC DNA]</scope>
    <source>
        <strain evidence="2">JCM 14370</strain>
    </source>
</reference>
<dbReference type="PANTHER" id="PTHR40516:SF1">
    <property type="entry name" value="ANTITOXIN CHPS-RELATED"/>
    <property type="match status" value="1"/>
</dbReference>
<dbReference type="Proteomes" id="UP000632222">
    <property type="component" value="Unassembled WGS sequence"/>
</dbReference>